<accession>A0ABN1IVP3</accession>
<protein>
    <recommendedName>
        <fullName evidence="4">FeoB-associated Cys-rich membrane protein</fullName>
    </recommendedName>
</protein>
<keyword evidence="1" id="KW-0472">Membrane</keyword>
<reference evidence="2 3" key="1">
    <citation type="journal article" date="2019" name="Int. J. Syst. Evol. Microbiol.">
        <title>The Global Catalogue of Microorganisms (GCM) 10K type strain sequencing project: providing services to taxonomists for standard genome sequencing and annotation.</title>
        <authorList>
            <consortium name="The Broad Institute Genomics Platform"/>
            <consortium name="The Broad Institute Genome Sequencing Center for Infectious Disease"/>
            <person name="Wu L."/>
            <person name="Ma J."/>
        </authorList>
    </citation>
    <scope>NUCLEOTIDE SEQUENCE [LARGE SCALE GENOMIC DNA]</scope>
    <source>
        <strain evidence="2 3">JCM 1405</strain>
    </source>
</reference>
<feature type="transmembrane region" description="Helical" evidence="1">
    <location>
        <begin position="6"/>
        <end position="22"/>
    </location>
</feature>
<dbReference type="Proteomes" id="UP001500339">
    <property type="component" value="Unassembled WGS sequence"/>
</dbReference>
<keyword evidence="1" id="KW-1133">Transmembrane helix</keyword>
<dbReference type="Pfam" id="PF12669">
    <property type="entry name" value="FeoB_associated"/>
    <property type="match status" value="1"/>
</dbReference>
<dbReference type="RefSeq" id="WP_343768115.1">
    <property type="nucleotide sequence ID" value="NZ_BAAACF010000001.1"/>
</dbReference>
<comment type="caution">
    <text evidence="2">The sequence shown here is derived from an EMBL/GenBank/DDBJ whole genome shotgun (WGS) entry which is preliminary data.</text>
</comment>
<organism evidence="2 3">
    <name type="scientific">Clostridium malenominatum</name>
    <dbReference type="NCBI Taxonomy" id="1539"/>
    <lineage>
        <taxon>Bacteria</taxon>
        <taxon>Bacillati</taxon>
        <taxon>Bacillota</taxon>
        <taxon>Clostridia</taxon>
        <taxon>Eubacteriales</taxon>
        <taxon>Clostridiaceae</taxon>
        <taxon>Clostridium</taxon>
    </lineage>
</organism>
<name>A0ABN1IVP3_9CLOT</name>
<evidence type="ECO:0000313" key="2">
    <source>
        <dbReference type="EMBL" id="GAA0722318.1"/>
    </source>
</evidence>
<gene>
    <name evidence="2" type="ORF">GCM10008905_13690</name>
</gene>
<keyword evidence="3" id="KW-1185">Reference proteome</keyword>
<sequence length="46" mass="4937">MATAIIGTLVLSAFVGVFYYTYKQKKKGASCCSGCSECSHVTNCHK</sequence>
<evidence type="ECO:0008006" key="4">
    <source>
        <dbReference type="Google" id="ProtNLM"/>
    </source>
</evidence>
<proteinExistence type="predicted"/>
<evidence type="ECO:0000313" key="3">
    <source>
        <dbReference type="Proteomes" id="UP001500339"/>
    </source>
</evidence>
<dbReference type="EMBL" id="BAAACF010000001">
    <property type="protein sequence ID" value="GAA0722318.1"/>
    <property type="molecule type" value="Genomic_DNA"/>
</dbReference>
<keyword evidence="1" id="KW-0812">Transmembrane</keyword>
<evidence type="ECO:0000256" key="1">
    <source>
        <dbReference type="SAM" id="Phobius"/>
    </source>
</evidence>